<evidence type="ECO:0000256" key="3">
    <source>
        <dbReference type="ARBA" id="ARBA00022989"/>
    </source>
</evidence>
<dbReference type="AlphaFoldDB" id="A0A2V5HJU6"/>
<keyword evidence="2 6" id="KW-0812">Transmembrane</keyword>
<accession>A0A2V5HJU6</accession>
<organism evidence="8 9">
    <name type="scientific">Aspergillus violaceofuscus (strain CBS 115571)</name>
    <dbReference type="NCBI Taxonomy" id="1450538"/>
    <lineage>
        <taxon>Eukaryota</taxon>
        <taxon>Fungi</taxon>
        <taxon>Dikarya</taxon>
        <taxon>Ascomycota</taxon>
        <taxon>Pezizomycotina</taxon>
        <taxon>Eurotiomycetes</taxon>
        <taxon>Eurotiomycetidae</taxon>
        <taxon>Eurotiales</taxon>
        <taxon>Aspergillaceae</taxon>
        <taxon>Aspergillus</taxon>
    </lineage>
</organism>
<dbReference type="OMA" id="NPVQAQW"/>
<dbReference type="PANTHER" id="PTHR33048:SF151">
    <property type="entry name" value="INTEGRAL MEMBRANE PROTEIN"/>
    <property type="match status" value="1"/>
</dbReference>
<evidence type="ECO:0000256" key="1">
    <source>
        <dbReference type="ARBA" id="ARBA00004141"/>
    </source>
</evidence>
<comment type="similarity">
    <text evidence="5">Belongs to the SAT4 family.</text>
</comment>
<feature type="domain" description="Rhodopsin" evidence="7">
    <location>
        <begin position="37"/>
        <end position="274"/>
    </location>
</feature>
<dbReference type="Pfam" id="PF20684">
    <property type="entry name" value="Fung_rhodopsin"/>
    <property type="match status" value="1"/>
</dbReference>
<dbReference type="PANTHER" id="PTHR33048">
    <property type="entry name" value="PTH11-LIKE INTEGRAL MEMBRANE PROTEIN (AFU_ORTHOLOGUE AFUA_5G11245)"/>
    <property type="match status" value="1"/>
</dbReference>
<dbReference type="EMBL" id="KZ825103">
    <property type="protein sequence ID" value="PYI23981.1"/>
    <property type="molecule type" value="Genomic_DNA"/>
</dbReference>
<feature type="transmembrane region" description="Helical" evidence="6">
    <location>
        <begin position="253"/>
        <end position="273"/>
    </location>
</feature>
<dbReference type="InterPro" id="IPR049326">
    <property type="entry name" value="Rhodopsin_dom_fungi"/>
</dbReference>
<evidence type="ECO:0000259" key="7">
    <source>
        <dbReference type="Pfam" id="PF20684"/>
    </source>
</evidence>
<gene>
    <name evidence="8" type="ORF">BO99DRAFT_398559</name>
</gene>
<name>A0A2V5HJU6_ASPV1</name>
<sequence>MVSQAEVGLPDHISPLYVVFLSVAGVMTFVSTCLVVARFISRSLTISIKWDDWFCLLALIFAYGFLCTTALVATVGHSGYHITQYTDPLVLEKFFQITLANNVIYNVSVGLTKISILLFYQRIFAINKTFLLCTWVIAGLSVGACLAAVFGLIFSSNPVEAQWKYWMPSTTIHNKSFWVAMGIVNILLDATILALPQPVVWRLHQTRRRRILLSLVFSLGGFVCVASIIRLIYMATVDITDLTYTFVTPGIWTMVEMNMSIICACLPVIPNLVQHVRTSRSTVGASTGWSSMAYLRAFRSNKSGFSAPSSIRSHTDGSRQGLYTDIETANTEGNDYHLGDVSRVHVKMDLQQNWDPVKR</sequence>
<feature type="transmembrane region" description="Helical" evidence="6">
    <location>
        <begin position="16"/>
        <end position="41"/>
    </location>
</feature>
<feature type="transmembrane region" description="Helical" evidence="6">
    <location>
        <begin position="211"/>
        <end position="233"/>
    </location>
</feature>
<evidence type="ECO:0000313" key="8">
    <source>
        <dbReference type="EMBL" id="PYI23981.1"/>
    </source>
</evidence>
<proteinExistence type="inferred from homology"/>
<dbReference type="InterPro" id="IPR052337">
    <property type="entry name" value="SAT4-like"/>
</dbReference>
<feature type="transmembrane region" description="Helical" evidence="6">
    <location>
        <begin position="176"/>
        <end position="199"/>
    </location>
</feature>
<feature type="transmembrane region" description="Helical" evidence="6">
    <location>
        <begin position="132"/>
        <end position="156"/>
    </location>
</feature>
<feature type="transmembrane region" description="Helical" evidence="6">
    <location>
        <begin position="53"/>
        <end position="74"/>
    </location>
</feature>
<keyword evidence="9" id="KW-1185">Reference proteome</keyword>
<comment type="subcellular location">
    <subcellularLocation>
        <location evidence="1">Membrane</location>
        <topology evidence="1">Multi-pass membrane protein</topology>
    </subcellularLocation>
</comment>
<keyword evidence="3 6" id="KW-1133">Transmembrane helix</keyword>
<keyword evidence="4 6" id="KW-0472">Membrane</keyword>
<evidence type="ECO:0000313" key="9">
    <source>
        <dbReference type="Proteomes" id="UP000249829"/>
    </source>
</evidence>
<reference evidence="8 9" key="1">
    <citation type="submission" date="2018-02" db="EMBL/GenBank/DDBJ databases">
        <title>The genomes of Aspergillus section Nigri reveals drivers in fungal speciation.</title>
        <authorList>
            <consortium name="DOE Joint Genome Institute"/>
            <person name="Vesth T.C."/>
            <person name="Nybo J."/>
            <person name="Theobald S."/>
            <person name="Brandl J."/>
            <person name="Frisvad J.C."/>
            <person name="Nielsen K.F."/>
            <person name="Lyhne E.K."/>
            <person name="Kogle M.E."/>
            <person name="Kuo A."/>
            <person name="Riley R."/>
            <person name="Clum A."/>
            <person name="Nolan M."/>
            <person name="Lipzen A."/>
            <person name="Salamov A."/>
            <person name="Henrissat B."/>
            <person name="Wiebenga A."/>
            <person name="De vries R.P."/>
            <person name="Grigoriev I.V."/>
            <person name="Mortensen U.H."/>
            <person name="Andersen M.R."/>
            <person name="Baker S.E."/>
        </authorList>
    </citation>
    <scope>NUCLEOTIDE SEQUENCE [LARGE SCALE GENOMIC DNA]</scope>
    <source>
        <strain evidence="8 9">CBS 115571</strain>
    </source>
</reference>
<feature type="transmembrane region" description="Helical" evidence="6">
    <location>
        <begin position="94"/>
        <end position="120"/>
    </location>
</feature>
<dbReference type="GO" id="GO:0016020">
    <property type="term" value="C:membrane"/>
    <property type="evidence" value="ECO:0007669"/>
    <property type="project" value="UniProtKB-SubCell"/>
</dbReference>
<evidence type="ECO:0000256" key="6">
    <source>
        <dbReference type="SAM" id="Phobius"/>
    </source>
</evidence>
<evidence type="ECO:0000256" key="5">
    <source>
        <dbReference type="ARBA" id="ARBA00038359"/>
    </source>
</evidence>
<dbReference type="Proteomes" id="UP000249829">
    <property type="component" value="Unassembled WGS sequence"/>
</dbReference>
<evidence type="ECO:0000256" key="2">
    <source>
        <dbReference type="ARBA" id="ARBA00022692"/>
    </source>
</evidence>
<protein>
    <recommendedName>
        <fullName evidence="7">Rhodopsin domain-containing protein</fullName>
    </recommendedName>
</protein>
<evidence type="ECO:0000256" key="4">
    <source>
        <dbReference type="ARBA" id="ARBA00023136"/>
    </source>
</evidence>